<reference evidence="4" key="2">
    <citation type="submission" date="2023-02" db="EMBL/GenBank/DDBJ databases">
        <authorList>
            <consortium name="DOE Joint Genome Institute"/>
            <person name="Mondo S.J."/>
            <person name="Chang Y."/>
            <person name="Wang Y."/>
            <person name="Ahrendt S."/>
            <person name="Andreopoulos W."/>
            <person name="Barry K."/>
            <person name="Beard J."/>
            <person name="Benny G.L."/>
            <person name="Blankenship S."/>
            <person name="Bonito G."/>
            <person name="Cuomo C."/>
            <person name="Desiro A."/>
            <person name="Gervers K.A."/>
            <person name="Hundley H."/>
            <person name="Kuo A."/>
            <person name="LaButti K."/>
            <person name="Lang B.F."/>
            <person name="Lipzen A."/>
            <person name="O'Donnell K."/>
            <person name="Pangilinan J."/>
            <person name="Reynolds N."/>
            <person name="Sandor L."/>
            <person name="Smith M.W."/>
            <person name="Tsang A."/>
            <person name="Grigoriev I.V."/>
            <person name="Stajich J.E."/>
            <person name="Spatafora J.W."/>
        </authorList>
    </citation>
    <scope>NUCLEOTIDE SEQUENCE</scope>
    <source>
        <strain evidence="4">RSA 2281</strain>
    </source>
</reference>
<sequence length="813" mass="94664">MMLQQDNSNLLDLHQREFDSNSRNQGPFILEDIAELLKIPIAELPKHARVDVWLRLLDRREQTTGEALITDSQKNTIREYGKVIGKNVLLDPNEFIELLEKLVAPVDRSSFLTRDGEEVEEEEDNEADHEEEEDDHEQIENEPLGYEGNPLFMTQRQQRSRIGIHLHNHDNDINDDDNSMGQYDDYNNNNDHHEYYHHHQQRQEESEDDEEGDETNLYKQQRHMFKDDVLDSSGDPVISQIMDARQRTSKMLNFTPPRFKFRRFGHPDESDNESGISRGGSANHPSVSAGSTVSIQDEYDHQDTTRAGGALQSKLYTSRPPPPLRDNTLDADIRPMASVSESLHNQHSSTAQQRRLQEAERRLDKVSQEYDEQIAKLEVDLSSMRHEIVMHKKTIAEYQAQESNRTEHITTLEKQLEESKDKGSKLRQSTEELKGELDEKNEELERLQDTLQKATNKLKYVETNFEQLYQEYNAQKSAQDKVTELQVRLDQELEATESLYAQLENKKKENKRMKHIIDDMKTDLDEARRHAAQLVVPYKSLGDELGESSSVALDTKEVQTEQPEQDLARLKDQEKLESLAIILTKTEEQLEETESRLDFSEQRAEELENNLTMMEQDLKKVKRRRDELHQENQEMFQEIETLEVNLKRQMEVNEQAAKKKTRSTGVQSTSMELCDTCGYIAAEHESAIHDLTLRVQDQAETIRRVRALNTRKHDSAVTEYITMAHNTLFHETTKTARTWRFVLFIVTLYTMVQTFVFFRNMVSKVSYGVEDHPYVTLYPLPVGPYTSRNRFVDEMVFWLQSLLLDADDYSVAQ</sequence>
<feature type="region of interest" description="Disordered" evidence="2">
    <location>
        <begin position="416"/>
        <end position="440"/>
    </location>
</feature>
<feature type="region of interest" description="Disordered" evidence="2">
    <location>
        <begin position="113"/>
        <end position="149"/>
    </location>
</feature>
<feature type="region of interest" description="Disordered" evidence="2">
    <location>
        <begin position="306"/>
        <end position="363"/>
    </location>
</feature>
<feature type="compositionally biased region" description="Polar residues" evidence="2">
    <location>
        <begin position="339"/>
        <end position="350"/>
    </location>
</feature>
<feature type="coiled-coil region" evidence="1">
    <location>
        <begin position="576"/>
        <end position="659"/>
    </location>
</feature>
<evidence type="ECO:0000313" key="5">
    <source>
        <dbReference type="Proteomes" id="UP001209540"/>
    </source>
</evidence>
<feature type="region of interest" description="Disordered" evidence="2">
    <location>
        <begin position="254"/>
        <end position="293"/>
    </location>
</feature>
<keyword evidence="3" id="KW-0472">Membrane</keyword>
<keyword evidence="3" id="KW-0812">Transmembrane</keyword>
<keyword evidence="1" id="KW-0175">Coiled coil</keyword>
<dbReference type="Proteomes" id="UP001209540">
    <property type="component" value="Unassembled WGS sequence"/>
</dbReference>
<dbReference type="AlphaFoldDB" id="A0AAD5K3U0"/>
<protein>
    <submittedName>
        <fullName evidence="4">Uncharacterized protein</fullName>
    </submittedName>
</protein>
<evidence type="ECO:0000313" key="4">
    <source>
        <dbReference type="EMBL" id="KAI9249502.1"/>
    </source>
</evidence>
<gene>
    <name evidence="4" type="ORF">BDA99DRAFT_542191</name>
</gene>
<feature type="compositionally biased region" description="Acidic residues" evidence="2">
    <location>
        <begin position="117"/>
        <end position="137"/>
    </location>
</feature>
<evidence type="ECO:0000256" key="3">
    <source>
        <dbReference type="SAM" id="Phobius"/>
    </source>
</evidence>
<keyword evidence="5" id="KW-1185">Reference proteome</keyword>
<feature type="region of interest" description="Disordered" evidence="2">
    <location>
        <begin position="167"/>
        <end position="215"/>
    </location>
</feature>
<evidence type="ECO:0000256" key="2">
    <source>
        <dbReference type="SAM" id="MobiDB-lite"/>
    </source>
</evidence>
<feature type="compositionally biased region" description="Acidic residues" evidence="2">
    <location>
        <begin position="205"/>
        <end position="214"/>
    </location>
</feature>
<accession>A0AAD5K3U0</accession>
<keyword evidence="3" id="KW-1133">Transmembrane helix</keyword>
<organism evidence="4 5">
    <name type="scientific">Phascolomyces articulosus</name>
    <dbReference type="NCBI Taxonomy" id="60185"/>
    <lineage>
        <taxon>Eukaryota</taxon>
        <taxon>Fungi</taxon>
        <taxon>Fungi incertae sedis</taxon>
        <taxon>Mucoromycota</taxon>
        <taxon>Mucoromycotina</taxon>
        <taxon>Mucoromycetes</taxon>
        <taxon>Mucorales</taxon>
        <taxon>Lichtheimiaceae</taxon>
        <taxon>Phascolomyces</taxon>
    </lineage>
</organism>
<evidence type="ECO:0000256" key="1">
    <source>
        <dbReference type="SAM" id="Coils"/>
    </source>
</evidence>
<reference evidence="4" key="1">
    <citation type="journal article" date="2022" name="IScience">
        <title>Evolution of zygomycete secretomes and the origins of terrestrial fungal ecologies.</title>
        <authorList>
            <person name="Chang Y."/>
            <person name="Wang Y."/>
            <person name="Mondo S."/>
            <person name="Ahrendt S."/>
            <person name="Andreopoulos W."/>
            <person name="Barry K."/>
            <person name="Beard J."/>
            <person name="Benny G.L."/>
            <person name="Blankenship S."/>
            <person name="Bonito G."/>
            <person name="Cuomo C."/>
            <person name="Desiro A."/>
            <person name="Gervers K.A."/>
            <person name="Hundley H."/>
            <person name="Kuo A."/>
            <person name="LaButti K."/>
            <person name="Lang B.F."/>
            <person name="Lipzen A."/>
            <person name="O'Donnell K."/>
            <person name="Pangilinan J."/>
            <person name="Reynolds N."/>
            <person name="Sandor L."/>
            <person name="Smith M.E."/>
            <person name="Tsang A."/>
            <person name="Grigoriev I.V."/>
            <person name="Stajich J.E."/>
            <person name="Spatafora J.W."/>
        </authorList>
    </citation>
    <scope>NUCLEOTIDE SEQUENCE</scope>
    <source>
        <strain evidence="4">RSA 2281</strain>
    </source>
</reference>
<comment type="caution">
    <text evidence="4">The sequence shown here is derived from an EMBL/GenBank/DDBJ whole genome shotgun (WGS) entry which is preliminary data.</text>
</comment>
<dbReference type="EMBL" id="JAIXMP010000035">
    <property type="protein sequence ID" value="KAI9249502.1"/>
    <property type="molecule type" value="Genomic_DNA"/>
</dbReference>
<dbReference type="SUPFAM" id="SSF57997">
    <property type="entry name" value="Tropomyosin"/>
    <property type="match status" value="1"/>
</dbReference>
<name>A0AAD5K3U0_9FUNG</name>
<proteinExistence type="predicted"/>
<feature type="compositionally biased region" description="Polar residues" evidence="2">
    <location>
        <begin position="283"/>
        <end position="293"/>
    </location>
</feature>
<feature type="transmembrane region" description="Helical" evidence="3">
    <location>
        <begin position="739"/>
        <end position="758"/>
    </location>
</feature>